<evidence type="ECO:0000256" key="2">
    <source>
        <dbReference type="SAM" id="Phobius"/>
    </source>
</evidence>
<reference evidence="5" key="3">
    <citation type="submission" date="2025-04" db="UniProtKB">
        <authorList>
            <consortium name="RefSeq"/>
        </authorList>
    </citation>
    <scope>IDENTIFICATION</scope>
    <source>
        <strain evidence="5">CBS 781.70</strain>
    </source>
</reference>
<organism evidence="3">
    <name type="scientific">Eremomyces bilateralis CBS 781.70</name>
    <dbReference type="NCBI Taxonomy" id="1392243"/>
    <lineage>
        <taxon>Eukaryota</taxon>
        <taxon>Fungi</taxon>
        <taxon>Dikarya</taxon>
        <taxon>Ascomycota</taxon>
        <taxon>Pezizomycotina</taxon>
        <taxon>Dothideomycetes</taxon>
        <taxon>Dothideomycetes incertae sedis</taxon>
        <taxon>Eremomycetales</taxon>
        <taxon>Eremomycetaceae</taxon>
        <taxon>Eremomyces</taxon>
    </lineage>
</organism>
<dbReference type="Proteomes" id="UP000504638">
    <property type="component" value="Unplaced"/>
</dbReference>
<dbReference type="AlphaFoldDB" id="A0A6G1GEE9"/>
<name>A0A6G1GEE9_9PEZI</name>
<protein>
    <submittedName>
        <fullName evidence="3 5">Uncharacterized protein</fullName>
    </submittedName>
</protein>
<feature type="compositionally biased region" description="Basic residues" evidence="1">
    <location>
        <begin position="331"/>
        <end position="347"/>
    </location>
</feature>
<feature type="region of interest" description="Disordered" evidence="1">
    <location>
        <begin position="231"/>
        <end position="258"/>
    </location>
</feature>
<sequence length="640" mass="70574">MAPIDGDTPFPVIPHNIGKGTVQDIKDWGLEAVAILATVFVLILVLVGALKLRNWGKWRIARPVDASKPYREQHWVQTWHGWVLAESKSGRERLPWKDALDAICRRIRYTVLRRPDPLNDDRRFESVMADPDIFSLDQILPALGFDRTIRPSWLAAEMRGWDPLPDTHAESVRIAVSIDGETVEDRTLVIVKRRNPAGHRYRLDGTYDEDFRSWTRSVSSGVAQNTADQAKGGLLDYDPPSGIADHASRERQPSRIPGFRAARKLRAEHKKRAASDQYAYSQFGAVGMVPEAHRCTSLTMGFPQRVPPIHDHSPGNRRTRTPRSKESAKGKVGKKGRVRRSRARPRSRSTQCTASSRTASDVLFPQPTHHPSGRGACPPSRPESPELYLDGAAQRSPMARASSCTVMSPLRSMAPMLARAAIRADGNLTGAVPGSGGHGVLEGQRTTSTSLAETWYTAQSSLARALVILSNHSEDSWMMHGALPWSEGGQNGSSGRLSASDEGESEDPGTCRTTGAPSDTSERTIIRTADRAMSLHSLTERGRMYGGLDGLVPSAGHVALEGSSLVCRSGNDGLDELQGDPARWDTASDMAVETTRAERIKRSDSQKKKIAELWRRRTIHIDKVQRKRNMGYARFAGFDI</sequence>
<gene>
    <name evidence="3 5" type="ORF">P152DRAFT_454730</name>
</gene>
<feature type="transmembrane region" description="Helical" evidence="2">
    <location>
        <begin position="32"/>
        <end position="52"/>
    </location>
</feature>
<feature type="compositionally biased region" description="Polar residues" evidence="1">
    <location>
        <begin position="350"/>
        <end position="359"/>
    </location>
</feature>
<keyword evidence="2" id="KW-1133">Transmembrane helix</keyword>
<evidence type="ECO:0000313" key="3">
    <source>
        <dbReference type="EMBL" id="KAF1816467.1"/>
    </source>
</evidence>
<dbReference type="GeneID" id="54419214"/>
<keyword evidence="2" id="KW-0812">Transmembrane</keyword>
<feature type="region of interest" description="Disordered" evidence="1">
    <location>
        <begin position="301"/>
        <end position="386"/>
    </location>
</feature>
<dbReference type="RefSeq" id="XP_033538098.1">
    <property type="nucleotide sequence ID" value="XM_033678644.1"/>
</dbReference>
<keyword evidence="2" id="KW-0472">Membrane</keyword>
<accession>A0A6G1GEE9</accession>
<keyword evidence="4" id="KW-1185">Reference proteome</keyword>
<evidence type="ECO:0000313" key="5">
    <source>
        <dbReference type="RefSeq" id="XP_033538098.1"/>
    </source>
</evidence>
<evidence type="ECO:0000313" key="4">
    <source>
        <dbReference type="Proteomes" id="UP000504638"/>
    </source>
</evidence>
<dbReference type="EMBL" id="ML975150">
    <property type="protein sequence ID" value="KAF1816467.1"/>
    <property type="molecule type" value="Genomic_DNA"/>
</dbReference>
<reference evidence="3 5" key="1">
    <citation type="submission" date="2020-01" db="EMBL/GenBank/DDBJ databases">
        <authorList>
            <consortium name="DOE Joint Genome Institute"/>
            <person name="Haridas S."/>
            <person name="Albert R."/>
            <person name="Binder M."/>
            <person name="Bloem J."/>
            <person name="Labutti K."/>
            <person name="Salamov A."/>
            <person name="Andreopoulos B."/>
            <person name="Baker S.E."/>
            <person name="Barry K."/>
            <person name="Bills G."/>
            <person name="Bluhm B.H."/>
            <person name="Cannon C."/>
            <person name="Castanera R."/>
            <person name="Culley D.E."/>
            <person name="Daum C."/>
            <person name="Ezra D."/>
            <person name="Gonzalez J.B."/>
            <person name="Henrissat B."/>
            <person name="Kuo A."/>
            <person name="Liang C."/>
            <person name="Lipzen A."/>
            <person name="Lutzoni F."/>
            <person name="Magnuson J."/>
            <person name="Mondo S."/>
            <person name="Nolan M."/>
            <person name="Ohm R."/>
            <person name="Pangilinan J."/>
            <person name="Park H.-J."/>
            <person name="Ramirez L."/>
            <person name="Alfaro M."/>
            <person name="Sun H."/>
            <person name="Tritt A."/>
            <person name="Yoshinaga Y."/>
            <person name="Zwiers L.-H."/>
            <person name="Turgeon B.G."/>
            <person name="Goodwin S.B."/>
            <person name="Spatafora J.W."/>
            <person name="Crous P.W."/>
            <person name="Grigoriev I.V."/>
        </authorList>
    </citation>
    <scope>NUCLEOTIDE SEQUENCE</scope>
    <source>
        <strain evidence="3 5">CBS 781.70</strain>
    </source>
</reference>
<evidence type="ECO:0000256" key="1">
    <source>
        <dbReference type="SAM" id="MobiDB-lite"/>
    </source>
</evidence>
<proteinExistence type="predicted"/>
<reference evidence="5" key="2">
    <citation type="submission" date="2020-04" db="EMBL/GenBank/DDBJ databases">
        <authorList>
            <consortium name="NCBI Genome Project"/>
        </authorList>
    </citation>
    <scope>NUCLEOTIDE SEQUENCE</scope>
    <source>
        <strain evidence="5">CBS 781.70</strain>
    </source>
</reference>
<feature type="region of interest" description="Disordered" evidence="1">
    <location>
        <begin position="484"/>
        <end position="523"/>
    </location>
</feature>